<dbReference type="GeneID" id="83204037"/>
<feature type="compositionally biased region" description="Polar residues" evidence="1">
    <location>
        <begin position="1"/>
        <end position="13"/>
    </location>
</feature>
<organism evidence="2 3">
    <name type="scientific">Penicillium chermesinum</name>
    <dbReference type="NCBI Taxonomy" id="63820"/>
    <lineage>
        <taxon>Eukaryota</taxon>
        <taxon>Fungi</taxon>
        <taxon>Dikarya</taxon>
        <taxon>Ascomycota</taxon>
        <taxon>Pezizomycotina</taxon>
        <taxon>Eurotiomycetes</taxon>
        <taxon>Eurotiomycetidae</taxon>
        <taxon>Eurotiales</taxon>
        <taxon>Aspergillaceae</taxon>
        <taxon>Penicillium</taxon>
    </lineage>
</organism>
<reference evidence="2" key="2">
    <citation type="journal article" date="2023" name="IMA Fungus">
        <title>Comparative genomic study of the Penicillium genus elucidates a diverse pangenome and 15 lateral gene transfer events.</title>
        <authorList>
            <person name="Petersen C."/>
            <person name="Sorensen T."/>
            <person name="Nielsen M.R."/>
            <person name="Sondergaard T.E."/>
            <person name="Sorensen J.L."/>
            <person name="Fitzpatrick D.A."/>
            <person name="Frisvad J.C."/>
            <person name="Nielsen K.L."/>
        </authorList>
    </citation>
    <scope>NUCLEOTIDE SEQUENCE</scope>
    <source>
        <strain evidence="2">IBT 19713</strain>
    </source>
</reference>
<dbReference type="RefSeq" id="XP_058329624.1">
    <property type="nucleotide sequence ID" value="XM_058476734.1"/>
</dbReference>
<dbReference type="EMBL" id="JAPQKS010000005">
    <property type="protein sequence ID" value="KAJ5226213.1"/>
    <property type="molecule type" value="Genomic_DNA"/>
</dbReference>
<sequence length="65" mass="7450">MGSCQVVTGNTEGNRGKSDQEKANEKKQGKPEANKEHWLEERAKKKKKEMHGEKEQRKNKGRSNV</sequence>
<comment type="caution">
    <text evidence="2">The sequence shown here is derived from an EMBL/GenBank/DDBJ whole genome shotgun (WGS) entry which is preliminary data.</text>
</comment>
<evidence type="ECO:0000313" key="3">
    <source>
        <dbReference type="Proteomes" id="UP001150941"/>
    </source>
</evidence>
<accession>A0A9W9NUG3</accession>
<keyword evidence="3" id="KW-1185">Reference proteome</keyword>
<dbReference type="Proteomes" id="UP001150941">
    <property type="component" value="Unassembled WGS sequence"/>
</dbReference>
<name>A0A9W9NUG3_9EURO</name>
<reference evidence="2" key="1">
    <citation type="submission" date="2022-11" db="EMBL/GenBank/DDBJ databases">
        <authorList>
            <person name="Petersen C."/>
        </authorList>
    </citation>
    <scope>NUCLEOTIDE SEQUENCE</scope>
    <source>
        <strain evidence="2">IBT 19713</strain>
    </source>
</reference>
<feature type="compositionally biased region" description="Basic and acidic residues" evidence="1">
    <location>
        <begin position="14"/>
        <end position="43"/>
    </location>
</feature>
<protein>
    <submittedName>
        <fullName evidence="2">Uncharacterized protein</fullName>
    </submittedName>
</protein>
<evidence type="ECO:0000313" key="2">
    <source>
        <dbReference type="EMBL" id="KAJ5226213.1"/>
    </source>
</evidence>
<evidence type="ECO:0000256" key="1">
    <source>
        <dbReference type="SAM" id="MobiDB-lite"/>
    </source>
</evidence>
<feature type="region of interest" description="Disordered" evidence="1">
    <location>
        <begin position="1"/>
        <end position="65"/>
    </location>
</feature>
<proteinExistence type="predicted"/>
<dbReference type="AlphaFoldDB" id="A0A9W9NUG3"/>
<gene>
    <name evidence="2" type="ORF">N7468_007438</name>
</gene>